<feature type="compositionally biased region" description="Low complexity" evidence="5">
    <location>
        <begin position="1"/>
        <end position="12"/>
    </location>
</feature>
<keyword evidence="3" id="KW-0862">Zinc</keyword>
<gene>
    <name evidence="8" type="ORF">PRK78_005845</name>
</gene>
<dbReference type="PANTHER" id="PTHR44029:SF1">
    <property type="entry name" value="DNAJ HOMOLOG SUBFAMILY C MEMBER 21"/>
    <property type="match status" value="1"/>
</dbReference>
<evidence type="ECO:0000256" key="5">
    <source>
        <dbReference type="SAM" id="MobiDB-lite"/>
    </source>
</evidence>
<dbReference type="InterPro" id="IPR018253">
    <property type="entry name" value="DnaJ_domain_CS"/>
</dbReference>
<dbReference type="InterPro" id="IPR051964">
    <property type="entry name" value="Chaperone_stress_response"/>
</dbReference>
<dbReference type="GO" id="GO:0008270">
    <property type="term" value="F:zinc ion binding"/>
    <property type="evidence" value="ECO:0007669"/>
    <property type="project" value="UniProtKB-KW"/>
</dbReference>
<reference evidence="8" key="1">
    <citation type="submission" date="2023-03" db="EMBL/GenBank/DDBJ databases">
        <title>Emydomyces testavorans Genome Sequence.</title>
        <authorList>
            <person name="Hoyer L."/>
        </authorList>
    </citation>
    <scope>NUCLEOTIDE SEQUENCE</scope>
    <source>
        <strain evidence="8">16-2883</strain>
    </source>
</reference>
<dbReference type="Pfam" id="PF12171">
    <property type="entry name" value="zf-C2H2_jaz"/>
    <property type="match status" value="1"/>
</dbReference>
<dbReference type="InterPro" id="IPR001623">
    <property type="entry name" value="DnaJ_domain"/>
</dbReference>
<evidence type="ECO:0000256" key="2">
    <source>
        <dbReference type="ARBA" id="ARBA00022771"/>
    </source>
</evidence>
<evidence type="ECO:0000259" key="6">
    <source>
        <dbReference type="PROSITE" id="PS50076"/>
    </source>
</evidence>
<dbReference type="SMART" id="SM00271">
    <property type="entry name" value="DnaJ"/>
    <property type="match status" value="1"/>
</dbReference>
<dbReference type="Pfam" id="PF21884">
    <property type="entry name" value="ZUO1-like_ZHD"/>
    <property type="match status" value="1"/>
</dbReference>
<dbReference type="Proteomes" id="UP001219355">
    <property type="component" value="Chromosome 4"/>
</dbReference>
<evidence type="ECO:0000259" key="7">
    <source>
        <dbReference type="PROSITE" id="PS50157"/>
    </source>
</evidence>
<dbReference type="Pfam" id="PF00226">
    <property type="entry name" value="DnaJ"/>
    <property type="match status" value="1"/>
</dbReference>
<dbReference type="EMBL" id="CP120630">
    <property type="protein sequence ID" value="WEW60360.1"/>
    <property type="molecule type" value="Genomic_DNA"/>
</dbReference>
<dbReference type="Gene3D" id="1.10.287.110">
    <property type="entry name" value="DnaJ domain"/>
    <property type="match status" value="1"/>
</dbReference>
<organism evidence="8 9">
    <name type="scientific">Emydomyces testavorans</name>
    <dbReference type="NCBI Taxonomy" id="2070801"/>
    <lineage>
        <taxon>Eukaryota</taxon>
        <taxon>Fungi</taxon>
        <taxon>Dikarya</taxon>
        <taxon>Ascomycota</taxon>
        <taxon>Pezizomycotina</taxon>
        <taxon>Eurotiomycetes</taxon>
        <taxon>Eurotiomycetidae</taxon>
        <taxon>Onygenales</taxon>
        <taxon>Nannizziopsiaceae</taxon>
        <taxon>Emydomyces</taxon>
    </lineage>
</organism>
<dbReference type="InterPro" id="IPR036869">
    <property type="entry name" value="J_dom_sf"/>
</dbReference>
<dbReference type="PROSITE" id="PS50157">
    <property type="entry name" value="ZINC_FINGER_C2H2_2"/>
    <property type="match status" value="2"/>
</dbReference>
<dbReference type="SMART" id="SM00451">
    <property type="entry name" value="ZnF_U1"/>
    <property type="match status" value="1"/>
</dbReference>
<feature type="domain" description="C2H2-type" evidence="7">
    <location>
        <begin position="502"/>
        <end position="527"/>
    </location>
</feature>
<dbReference type="GO" id="GO:0005737">
    <property type="term" value="C:cytoplasm"/>
    <property type="evidence" value="ECO:0007669"/>
    <property type="project" value="TreeGrafter"/>
</dbReference>
<dbReference type="SUPFAM" id="SSF57667">
    <property type="entry name" value="beta-beta-alpha zinc fingers"/>
    <property type="match status" value="1"/>
</dbReference>
<dbReference type="PRINTS" id="PR00625">
    <property type="entry name" value="JDOMAIN"/>
</dbReference>
<dbReference type="InterPro" id="IPR054076">
    <property type="entry name" value="ZUO1-like_ZHD"/>
</dbReference>
<dbReference type="Gene3D" id="3.30.160.60">
    <property type="entry name" value="Classic Zinc Finger"/>
    <property type="match status" value="1"/>
</dbReference>
<keyword evidence="9" id="KW-1185">Reference proteome</keyword>
<dbReference type="AlphaFoldDB" id="A0AAF0DKD6"/>
<evidence type="ECO:0000256" key="1">
    <source>
        <dbReference type="ARBA" id="ARBA00022723"/>
    </source>
</evidence>
<dbReference type="InterPro" id="IPR036236">
    <property type="entry name" value="Znf_C2H2_sf"/>
</dbReference>
<name>A0AAF0DKD6_9EURO</name>
<keyword evidence="1" id="KW-0479">Metal-binding</keyword>
<dbReference type="PANTHER" id="PTHR44029">
    <property type="entry name" value="DNAJ HOMOLOG SUBFAMILY C MEMBER 21"/>
    <property type="match status" value="1"/>
</dbReference>
<dbReference type="PROSITE" id="PS00636">
    <property type="entry name" value="DNAJ_1"/>
    <property type="match status" value="1"/>
</dbReference>
<protein>
    <submittedName>
        <fullName evidence="8">Uncharacterized protein</fullName>
    </submittedName>
</protein>
<sequence length="540" mass="61027">MGQSHSSNGGSSHQRDFDGTDSQKDLYEILGIEPLATTEEIKKAYRKKALELHPDKNYGNVEAATALFAEAQAAYEVLSDPQERAWYDSHRDAIMYDANNPQKAQFFHDSKLTGTEEILRTTMKFTPGMEFSDSPSGFFGAVREIFEQLAKEETNACIWEGLEPIYFPSFGSKDDSFDTVRPFYNIWGSFATKKSFQWKDVYKYSEAPDRRVRRLMEKENKRLRDEAIRDFNDAVRSLVSFVKKRDPRFKAAVQDEAERQKLLRVSAAMQAARSRAANEARLGNYSVPDWAQREAPEEEMLPSETESEEDHFACVVCRKTFKSEKQFEAHERSKKHIKAVKQLRYEMRTEDEHLQLNGFKSQDVASLDPEERASRASTVSVPEPNPVIATTEVGNPDAYKTGILNEEITARASISGDHVDAEGAENLNNYTSHENTQTQPVTTDPLERSGDEDLIGQVNESLATSCIADDLPIENPARKKVGKAKQKRAKRMAQNAGQKDTFNCGTCGNSFTSRNKLFCHINEKDHALPVTRSTLPKKST</sequence>
<proteinExistence type="predicted"/>
<keyword evidence="2 4" id="KW-0863">Zinc-finger</keyword>
<dbReference type="PROSITE" id="PS00028">
    <property type="entry name" value="ZINC_FINGER_C2H2_1"/>
    <property type="match status" value="2"/>
</dbReference>
<dbReference type="InterPro" id="IPR013087">
    <property type="entry name" value="Znf_C2H2_type"/>
</dbReference>
<evidence type="ECO:0000256" key="3">
    <source>
        <dbReference type="ARBA" id="ARBA00022833"/>
    </source>
</evidence>
<evidence type="ECO:0000256" key="4">
    <source>
        <dbReference type="PROSITE-ProRule" id="PRU00042"/>
    </source>
</evidence>
<feature type="domain" description="J" evidence="6">
    <location>
        <begin position="25"/>
        <end position="91"/>
    </location>
</feature>
<dbReference type="CDD" id="cd06257">
    <property type="entry name" value="DnaJ"/>
    <property type="match status" value="1"/>
</dbReference>
<dbReference type="PROSITE" id="PS50076">
    <property type="entry name" value="DNAJ_2"/>
    <property type="match status" value="1"/>
</dbReference>
<dbReference type="SMART" id="SM00355">
    <property type="entry name" value="ZnF_C2H2"/>
    <property type="match status" value="2"/>
</dbReference>
<evidence type="ECO:0000313" key="8">
    <source>
        <dbReference type="EMBL" id="WEW60360.1"/>
    </source>
</evidence>
<accession>A0AAF0DKD6</accession>
<dbReference type="InterPro" id="IPR022755">
    <property type="entry name" value="Znf_C2H2_jaz"/>
</dbReference>
<dbReference type="SUPFAM" id="SSF46565">
    <property type="entry name" value="Chaperone J-domain"/>
    <property type="match status" value="1"/>
</dbReference>
<feature type="region of interest" description="Disordered" evidence="5">
    <location>
        <begin position="1"/>
        <end position="20"/>
    </location>
</feature>
<evidence type="ECO:0000313" key="9">
    <source>
        <dbReference type="Proteomes" id="UP001219355"/>
    </source>
</evidence>
<dbReference type="InterPro" id="IPR003604">
    <property type="entry name" value="Matrin/U1-like-C_Znf_C2H2"/>
</dbReference>
<dbReference type="GO" id="GO:0003676">
    <property type="term" value="F:nucleic acid binding"/>
    <property type="evidence" value="ECO:0007669"/>
    <property type="project" value="InterPro"/>
</dbReference>
<feature type="domain" description="C2H2-type" evidence="7">
    <location>
        <begin position="312"/>
        <end position="336"/>
    </location>
</feature>